<gene>
    <name evidence="3" type="ORF">GUY60_30030</name>
</gene>
<dbReference type="OrthoDB" id="9758957at2"/>
<dbReference type="PANTHER" id="PTHR46211">
    <property type="entry name" value="GLYCEROPHOSPHORYL DIESTER PHOSPHODIESTERASE"/>
    <property type="match status" value="1"/>
</dbReference>
<dbReference type="PROSITE" id="PS51704">
    <property type="entry name" value="GP_PDE"/>
    <property type="match status" value="1"/>
</dbReference>
<feature type="domain" description="GP-PDE" evidence="2">
    <location>
        <begin position="47"/>
        <end position="279"/>
    </location>
</feature>
<evidence type="ECO:0000313" key="4">
    <source>
        <dbReference type="Proteomes" id="UP000598297"/>
    </source>
</evidence>
<dbReference type="InterPro" id="IPR017946">
    <property type="entry name" value="PLC-like_Pdiesterase_TIM-brl"/>
</dbReference>
<evidence type="ECO:0000313" key="3">
    <source>
        <dbReference type="EMBL" id="NBE55595.1"/>
    </source>
</evidence>
<dbReference type="Gene3D" id="3.20.20.190">
    <property type="entry name" value="Phosphatidylinositol (PI) phosphodiesterase"/>
    <property type="match status" value="1"/>
</dbReference>
<evidence type="ECO:0000259" key="2">
    <source>
        <dbReference type="PROSITE" id="PS51704"/>
    </source>
</evidence>
<keyword evidence="4" id="KW-1185">Reference proteome</keyword>
<evidence type="ECO:0000256" key="1">
    <source>
        <dbReference type="SAM" id="SignalP"/>
    </source>
</evidence>
<comment type="caution">
    <text evidence="3">The sequence shown here is derived from an EMBL/GenBank/DDBJ whole genome shotgun (WGS) entry which is preliminary data.</text>
</comment>
<reference evidence="3" key="1">
    <citation type="submission" date="2020-01" db="EMBL/GenBank/DDBJ databases">
        <title>Whole-genome analyses of novel actinobacteria.</title>
        <authorList>
            <person name="Sahin N."/>
        </authorList>
    </citation>
    <scope>NUCLEOTIDE SEQUENCE</scope>
    <source>
        <strain evidence="3">YC537</strain>
    </source>
</reference>
<dbReference type="InterPro" id="IPR030395">
    <property type="entry name" value="GP_PDE_dom"/>
</dbReference>
<dbReference type="GO" id="GO:0008081">
    <property type="term" value="F:phosphoric diester hydrolase activity"/>
    <property type="evidence" value="ECO:0007669"/>
    <property type="project" value="InterPro"/>
</dbReference>
<organism evidence="3 4">
    <name type="scientific">Streptomyces boluensis</name>
    <dbReference type="NCBI Taxonomy" id="1775135"/>
    <lineage>
        <taxon>Bacteria</taxon>
        <taxon>Bacillati</taxon>
        <taxon>Actinomycetota</taxon>
        <taxon>Actinomycetes</taxon>
        <taxon>Kitasatosporales</taxon>
        <taxon>Streptomycetaceae</taxon>
        <taxon>Streptomyces</taxon>
    </lineage>
</organism>
<dbReference type="RefSeq" id="WP_161703466.1">
    <property type="nucleotide sequence ID" value="NZ_JAAAHS010000342.1"/>
</dbReference>
<dbReference type="EMBL" id="JAAAHS010000342">
    <property type="protein sequence ID" value="NBE55595.1"/>
    <property type="molecule type" value="Genomic_DNA"/>
</dbReference>
<dbReference type="AlphaFoldDB" id="A0A964UWG4"/>
<dbReference type="Pfam" id="PF03009">
    <property type="entry name" value="GDPD"/>
    <property type="match status" value="1"/>
</dbReference>
<keyword evidence="1" id="KW-0732">Signal</keyword>
<dbReference type="SUPFAM" id="SSF51695">
    <property type="entry name" value="PLC-like phosphodiesterases"/>
    <property type="match status" value="1"/>
</dbReference>
<protein>
    <submittedName>
        <fullName evidence="3">Glycerophosphodiester phosphodiesterase</fullName>
    </submittedName>
</protein>
<proteinExistence type="predicted"/>
<feature type="chain" id="PRO_5038416156" evidence="1">
    <location>
        <begin position="17"/>
        <end position="292"/>
    </location>
</feature>
<dbReference type="Proteomes" id="UP000598297">
    <property type="component" value="Unassembled WGS sequence"/>
</dbReference>
<dbReference type="CDD" id="cd08556">
    <property type="entry name" value="GDPD"/>
    <property type="match status" value="1"/>
</dbReference>
<dbReference type="GO" id="GO:0006629">
    <property type="term" value="P:lipid metabolic process"/>
    <property type="evidence" value="ECO:0007669"/>
    <property type="project" value="InterPro"/>
</dbReference>
<dbReference type="PANTHER" id="PTHR46211:SF14">
    <property type="entry name" value="GLYCEROPHOSPHODIESTER PHOSPHODIESTERASE"/>
    <property type="match status" value="1"/>
</dbReference>
<feature type="signal peptide" evidence="1">
    <location>
        <begin position="1"/>
        <end position="16"/>
    </location>
</feature>
<name>A0A964UWG4_9ACTN</name>
<sequence>MVTLAAPAVMTALALAGQLTGVGASGTAAPLEWSAGGPLTVDALPRVTYTAHRGGALEVPENSMSGLMTAFERGTAQVLDVDTRILRDGTLVAMHDATLDRTTDKSGPVRALDREQWQQVRVMPRPSLHGNWRPERPPTVAEVLDRFGGRIVLLLEVKDTDGLVPLAKMLRERGLTRSVLVNSHWPAEAERAHKLGLRTQLWRDARQMRTDRPQKWRTFVDVLDVDYKARDQDLKRAVTSGIPHIWAHTVNSTKQRDRVLRLGCDGVITNAPGRLARTRVEGPVPALPLSEG</sequence>
<accession>A0A964UWG4</accession>